<comment type="caution">
    <text evidence="1">The sequence shown here is derived from an EMBL/GenBank/DDBJ whole genome shotgun (WGS) entry which is preliminary data.</text>
</comment>
<proteinExistence type="predicted"/>
<dbReference type="EMBL" id="CAGKOT010000042">
    <property type="protein sequence ID" value="CAB5380258.1"/>
    <property type="molecule type" value="Genomic_DNA"/>
</dbReference>
<sequence>MLRSIENFINCPVFIKSGSFSELLVLSSANCGSFPQSNHFRENISSTSDHSQTYIWESPIARFTEIVHCVAKLEQKLPISRHIFDAYLTSL</sequence>
<accession>A0A915ZMP4</accession>
<evidence type="ECO:0000313" key="2">
    <source>
        <dbReference type="Proteomes" id="UP000684084"/>
    </source>
</evidence>
<dbReference type="AlphaFoldDB" id="A0A915ZMP4"/>
<reference evidence="1" key="1">
    <citation type="submission" date="2020-05" db="EMBL/GenBank/DDBJ databases">
        <authorList>
            <person name="Rincon C."/>
            <person name="Sanders R I."/>
            <person name="Robbins C."/>
            <person name="Chaturvedi A."/>
        </authorList>
    </citation>
    <scope>NUCLEOTIDE SEQUENCE</scope>
    <source>
        <strain evidence="1">CHB12</strain>
    </source>
</reference>
<dbReference type="Proteomes" id="UP000684084">
    <property type="component" value="Unassembled WGS sequence"/>
</dbReference>
<organism evidence="1 2">
    <name type="scientific">Rhizophagus irregularis</name>
    <dbReference type="NCBI Taxonomy" id="588596"/>
    <lineage>
        <taxon>Eukaryota</taxon>
        <taxon>Fungi</taxon>
        <taxon>Fungi incertae sedis</taxon>
        <taxon>Mucoromycota</taxon>
        <taxon>Glomeromycotina</taxon>
        <taxon>Glomeromycetes</taxon>
        <taxon>Glomerales</taxon>
        <taxon>Glomeraceae</taxon>
        <taxon>Rhizophagus</taxon>
    </lineage>
</organism>
<protein>
    <submittedName>
        <fullName evidence="1">Uncharacterized protein</fullName>
    </submittedName>
</protein>
<dbReference type="OrthoDB" id="10421759at2759"/>
<name>A0A915ZMP4_9GLOM</name>
<dbReference type="VEuPathDB" id="FungiDB:RhiirFUN_022245"/>
<evidence type="ECO:0000313" key="1">
    <source>
        <dbReference type="EMBL" id="CAB5380258.1"/>
    </source>
</evidence>
<gene>
    <name evidence="1" type="ORF">CHRIB12_LOCUS16996</name>
</gene>